<reference evidence="2" key="2">
    <citation type="submission" date="2015-01" db="EMBL/GenBank/DDBJ databases">
        <title>Evolutionary Origins and Diversification of the Mycorrhizal Mutualists.</title>
        <authorList>
            <consortium name="DOE Joint Genome Institute"/>
            <consortium name="Mycorrhizal Genomics Consortium"/>
            <person name="Kohler A."/>
            <person name="Kuo A."/>
            <person name="Nagy L.G."/>
            <person name="Floudas D."/>
            <person name="Copeland A."/>
            <person name="Barry K.W."/>
            <person name="Cichocki N."/>
            <person name="Veneault-Fourrey C."/>
            <person name="LaButti K."/>
            <person name="Lindquist E.A."/>
            <person name="Lipzen A."/>
            <person name="Lundell T."/>
            <person name="Morin E."/>
            <person name="Murat C."/>
            <person name="Riley R."/>
            <person name="Ohm R."/>
            <person name="Sun H."/>
            <person name="Tunlid A."/>
            <person name="Henrissat B."/>
            <person name="Grigoriev I.V."/>
            <person name="Hibbett D.S."/>
            <person name="Martin F."/>
        </authorList>
    </citation>
    <scope>NUCLEOTIDE SEQUENCE [LARGE SCALE GENOMIC DNA]</scope>
    <source>
        <strain evidence="2">LaAM-08-1</strain>
    </source>
</reference>
<keyword evidence="2" id="KW-1185">Reference proteome</keyword>
<name>A0A0C9XGM6_9AGAR</name>
<dbReference type="AlphaFoldDB" id="A0A0C9XGM6"/>
<accession>A0A0C9XGM6</accession>
<organism evidence="1 2">
    <name type="scientific">Laccaria amethystina LaAM-08-1</name>
    <dbReference type="NCBI Taxonomy" id="1095629"/>
    <lineage>
        <taxon>Eukaryota</taxon>
        <taxon>Fungi</taxon>
        <taxon>Dikarya</taxon>
        <taxon>Basidiomycota</taxon>
        <taxon>Agaricomycotina</taxon>
        <taxon>Agaricomycetes</taxon>
        <taxon>Agaricomycetidae</taxon>
        <taxon>Agaricales</taxon>
        <taxon>Agaricineae</taxon>
        <taxon>Hydnangiaceae</taxon>
        <taxon>Laccaria</taxon>
    </lineage>
</organism>
<proteinExistence type="predicted"/>
<dbReference type="Proteomes" id="UP000054477">
    <property type="component" value="Unassembled WGS sequence"/>
</dbReference>
<gene>
    <name evidence="1" type="ORF">K443DRAFT_4877</name>
</gene>
<protein>
    <submittedName>
        <fullName evidence="1">Uncharacterized protein</fullName>
    </submittedName>
</protein>
<evidence type="ECO:0000313" key="2">
    <source>
        <dbReference type="Proteomes" id="UP000054477"/>
    </source>
</evidence>
<dbReference type="HOGENOM" id="CLU_202727_0_0_1"/>
<sequence length="71" mass="8047">MLREYDGALNFATDTWMSPNHKVYVVITIHFEHEGMPISMLLDLVEVAKSHFGMNLASVFANMLKDFGISD</sequence>
<reference evidence="1 2" key="1">
    <citation type="submission" date="2014-04" db="EMBL/GenBank/DDBJ databases">
        <authorList>
            <consortium name="DOE Joint Genome Institute"/>
            <person name="Kuo A."/>
            <person name="Kohler A."/>
            <person name="Nagy L.G."/>
            <person name="Floudas D."/>
            <person name="Copeland A."/>
            <person name="Barry K.W."/>
            <person name="Cichocki N."/>
            <person name="Veneault-Fourrey C."/>
            <person name="LaButti K."/>
            <person name="Lindquist E.A."/>
            <person name="Lipzen A."/>
            <person name="Lundell T."/>
            <person name="Morin E."/>
            <person name="Murat C."/>
            <person name="Sun H."/>
            <person name="Tunlid A."/>
            <person name="Henrissat B."/>
            <person name="Grigoriev I.V."/>
            <person name="Hibbett D.S."/>
            <person name="Martin F."/>
            <person name="Nordberg H.P."/>
            <person name="Cantor M.N."/>
            <person name="Hua S.X."/>
        </authorList>
    </citation>
    <scope>NUCLEOTIDE SEQUENCE [LARGE SCALE GENOMIC DNA]</scope>
    <source>
        <strain evidence="1 2">LaAM-08-1</strain>
    </source>
</reference>
<dbReference type="OrthoDB" id="2687121at2759"/>
<evidence type="ECO:0000313" key="1">
    <source>
        <dbReference type="EMBL" id="KIK04056.1"/>
    </source>
</evidence>
<dbReference type="EMBL" id="KN838573">
    <property type="protein sequence ID" value="KIK04056.1"/>
    <property type="molecule type" value="Genomic_DNA"/>
</dbReference>